<dbReference type="GO" id="GO:0007165">
    <property type="term" value="P:signal transduction"/>
    <property type="evidence" value="ECO:0007669"/>
    <property type="project" value="TreeGrafter"/>
</dbReference>
<proteinExistence type="predicted"/>
<dbReference type="GO" id="GO:0030288">
    <property type="term" value="C:outer membrane-bounded periplasmic space"/>
    <property type="evidence" value="ECO:0007669"/>
    <property type="project" value="TreeGrafter"/>
</dbReference>
<dbReference type="GO" id="GO:0004175">
    <property type="term" value="F:endopeptidase activity"/>
    <property type="evidence" value="ECO:0007669"/>
    <property type="project" value="TreeGrafter"/>
</dbReference>
<dbReference type="GO" id="GO:0006508">
    <property type="term" value="P:proteolysis"/>
    <property type="evidence" value="ECO:0007669"/>
    <property type="project" value="InterPro"/>
</dbReference>
<evidence type="ECO:0000313" key="3">
    <source>
        <dbReference type="Proteomes" id="UP000031802"/>
    </source>
</evidence>
<dbReference type="PATRIC" id="fig|1229276.3.peg.1556"/>
<dbReference type="PANTHER" id="PTHR32060">
    <property type="entry name" value="TAIL-SPECIFIC PROTEASE"/>
    <property type="match status" value="1"/>
</dbReference>
<sequence length="353" mass="40499">MKTHIITIFASIILLWQTAYGQTNNSHELVLKFLEVIETNAYARRTIKLDSARIALLNDTKNVSEIGELKPYFKTFLKKLKDQHSSISYIEADEEDEDELDFLEKYAHITYEEAGYPPLRFKSDLLEGRFAYINIPAVALEYRKYIETIGSQLQQLDAMNPEAWIFDVTENDGGSIIPMLWQMSTLIDKDSVYSFVDRHGKEEKQTKMMWKTNGDKFEERLFELFKLNDESLRPVKLVHTNVPIILLTSRKTASSGEFFVAAFKGQKNVTVVGQQTNGLTSGNTEYPLGKSYLLNLTTDVLKDRNDKRYGIGEGIVPDILFTFDADLQQRKITDETVKAKYLDAALRFLKAQD</sequence>
<reference evidence="2 3" key="2">
    <citation type="journal article" date="2015" name="PLoS ONE">
        <title>Whole-Genome Optical Mapping and Finished Genome Sequence of Sphingobacterium deserti sp. nov., a New Species Isolated from the Western Desert of China.</title>
        <authorList>
            <person name="Teng C."/>
            <person name="Zhou Z."/>
            <person name="Molnar I."/>
            <person name="Li X."/>
            <person name="Tang R."/>
            <person name="Chen M."/>
            <person name="Wang L."/>
            <person name="Su S."/>
            <person name="Zhang W."/>
            <person name="Lin M."/>
        </authorList>
    </citation>
    <scope>NUCLEOTIDE SEQUENCE [LARGE SCALE GENOMIC DNA]</scope>
    <source>
        <strain evidence="3">ACCC05744</strain>
    </source>
</reference>
<comment type="caution">
    <text evidence="2">The sequence shown here is derived from an EMBL/GenBank/DDBJ whole genome shotgun (WGS) entry which is preliminary data.</text>
</comment>
<dbReference type="Proteomes" id="UP000031802">
    <property type="component" value="Unassembled WGS sequence"/>
</dbReference>
<evidence type="ECO:0000259" key="1">
    <source>
        <dbReference type="SMART" id="SM00245"/>
    </source>
</evidence>
<dbReference type="GO" id="GO:0008236">
    <property type="term" value="F:serine-type peptidase activity"/>
    <property type="evidence" value="ECO:0007669"/>
    <property type="project" value="InterPro"/>
</dbReference>
<dbReference type="Pfam" id="PF03572">
    <property type="entry name" value="Peptidase_S41"/>
    <property type="match status" value="1"/>
</dbReference>
<protein>
    <submittedName>
        <fullName evidence="2">Nisin resistance protein</fullName>
    </submittedName>
</protein>
<dbReference type="SUPFAM" id="SSF52096">
    <property type="entry name" value="ClpP/crotonase"/>
    <property type="match status" value="1"/>
</dbReference>
<organism evidence="2 3">
    <name type="scientific">Sphingobacterium deserti</name>
    <dbReference type="NCBI Taxonomy" id="1229276"/>
    <lineage>
        <taxon>Bacteria</taxon>
        <taxon>Pseudomonadati</taxon>
        <taxon>Bacteroidota</taxon>
        <taxon>Sphingobacteriia</taxon>
        <taxon>Sphingobacteriales</taxon>
        <taxon>Sphingobacteriaceae</taxon>
        <taxon>Sphingobacterium</taxon>
    </lineage>
</organism>
<evidence type="ECO:0000313" key="2">
    <source>
        <dbReference type="EMBL" id="KGE14474.1"/>
    </source>
</evidence>
<dbReference type="AlphaFoldDB" id="A0A0B8T7J9"/>
<dbReference type="eggNOG" id="COG0793">
    <property type="taxonomic scope" value="Bacteria"/>
</dbReference>
<dbReference type="InterPro" id="IPR029045">
    <property type="entry name" value="ClpP/crotonase-like_dom_sf"/>
</dbReference>
<dbReference type="Gene3D" id="3.90.226.10">
    <property type="entry name" value="2-enoyl-CoA Hydratase, Chain A, domain 1"/>
    <property type="match status" value="1"/>
</dbReference>
<dbReference type="PANTHER" id="PTHR32060:SF30">
    <property type="entry name" value="CARBOXY-TERMINAL PROCESSING PROTEASE CTPA"/>
    <property type="match status" value="1"/>
</dbReference>
<dbReference type="OrthoDB" id="7314861at2"/>
<keyword evidence="3" id="KW-1185">Reference proteome</keyword>
<gene>
    <name evidence="2" type="ORF">DI53_1503</name>
</gene>
<accession>A0A0B8T7J9</accession>
<feature type="domain" description="Tail specific protease" evidence="1">
    <location>
        <begin position="102"/>
        <end position="322"/>
    </location>
</feature>
<dbReference type="RefSeq" id="WP_037497236.1">
    <property type="nucleotide sequence ID" value="NZ_JJMU01000024.1"/>
</dbReference>
<dbReference type="InterPro" id="IPR005151">
    <property type="entry name" value="Tail-specific_protease"/>
</dbReference>
<dbReference type="STRING" id="1229276.DI53_1503"/>
<reference evidence="3" key="1">
    <citation type="submission" date="2014-04" db="EMBL/GenBank/DDBJ databases">
        <title>Whole-Genome optical mapping and complete genome sequence of Sphingobacterium deserti sp. nov., a new spaces isolated from desert in the west of China.</title>
        <authorList>
            <person name="Teng C."/>
            <person name="Zhou Z."/>
            <person name="Li X."/>
            <person name="Chen M."/>
            <person name="Lin M."/>
            <person name="Wang L."/>
            <person name="Su S."/>
            <person name="Zhang C."/>
            <person name="Zhang W."/>
        </authorList>
    </citation>
    <scope>NUCLEOTIDE SEQUENCE [LARGE SCALE GENOMIC DNA]</scope>
    <source>
        <strain evidence="3">ACCC05744</strain>
    </source>
</reference>
<dbReference type="EMBL" id="JJMU01000024">
    <property type="protein sequence ID" value="KGE14474.1"/>
    <property type="molecule type" value="Genomic_DNA"/>
</dbReference>
<dbReference type="SMART" id="SM00245">
    <property type="entry name" value="TSPc"/>
    <property type="match status" value="1"/>
</dbReference>
<name>A0A0B8T7J9_9SPHI</name>